<dbReference type="AlphaFoldDB" id="A0A835DKV0"/>
<dbReference type="GO" id="GO:0005789">
    <property type="term" value="C:endoplasmic reticulum membrane"/>
    <property type="evidence" value="ECO:0007669"/>
    <property type="project" value="UniProtKB-SubCell"/>
</dbReference>
<dbReference type="OMA" id="VVAFRYY"/>
<dbReference type="EMBL" id="JABCRI010000004">
    <property type="protein sequence ID" value="KAF8407251.1"/>
    <property type="molecule type" value="Genomic_DNA"/>
</dbReference>
<reference evidence="9 10" key="1">
    <citation type="submission" date="2020-04" db="EMBL/GenBank/DDBJ databases">
        <title>Plant Genome Project.</title>
        <authorList>
            <person name="Zhang R.-G."/>
        </authorList>
    </citation>
    <scope>NUCLEOTIDE SEQUENCE [LARGE SCALE GENOMIC DNA]</scope>
    <source>
        <strain evidence="9">YNK0</strain>
        <tissue evidence="9">Leaf</tissue>
    </source>
</reference>
<dbReference type="Pfam" id="PF02453">
    <property type="entry name" value="Reticulon"/>
    <property type="match status" value="1"/>
</dbReference>
<proteinExistence type="predicted"/>
<sequence>MEVSRRRTAPRKGVVAGSVWESRMKNDEVKGGIKVFNGEENSEEGGGGQVRVDRKLKQNQNGGVKGRRKTWKSESVEKIEKIPIQTKKTRSESCKELSVSVDGIEKTPIQIRKTRSESNRVSDESCKDLGVCVDGNERNPILLRKTRSESNRVSDESCKDLGVSVDETERNPIQIRKTRSESNRVSDESCKEFDISVDEIERNPIQISKTISDSDSLLDESCKEFGVCTEKIISSSLNNVGQAMDDDGDEEDEGEDEEEIEMEIDNKSFDVKEINIPEQKPKKVEEKKLLQIPEKPIPISASVKRKPIPISGNWNKQTPTVIHHPLIDPNFTTTPPIAVSEEFGRIPVTQNKLQNIVDLVMWRDVSKSAFVFGLGTFIMLSSSFTKDLNFSLISAISYMGLFYLAAMFLFRSILCRGSIELDDSSHIYMVGEEEAIWFLKLFLPYLNEFLLKLRGLFSGDPSTTMKLAVLLFVLARCGSSITIWKMAKLGFFGVFTLPKVCSSYSTQLTGYGQFWVRRFRDAWDSCSHKKAVASAIFTLIWNLSSITARIWAVFMVVVAVRYYQQSLIGGEWEVEELGEEDGREGEGGQGKERGPTLVEVVKGKKGS</sequence>
<evidence type="ECO:0000256" key="4">
    <source>
        <dbReference type="ARBA" id="ARBA00022989"/>
    </source>
</evidence>
<evidence type="ECO:0000256" key="5">
    <source>
        <dbReference type="ARBA" id="ARBA00023136"/>
    </source>
</evidence>
<evidence type="ECO:0000256" key="1">
    <source>
        <dbReference type="ARBA" id="ARBA00004477"/>
    </source>
</evidence>
<keyword evidence="2 6" id="KW-0812">Transmembrane</keyword>
<dbReference type="InterPro" id="IPR044647">
    <property type="entry name" value="RTNLB17/18/21"/>
</dbReference>
<evidence type="ECO:0000256" key="2">
    <source>
        <dbReference type="ARBA" id="ARBA00022692"/>
    </source>
</evidence>
<dbReference type="Proteomes" id="UP000655225">
    <property type="component" value="Unassembled WGS sequence"/>
</dbReference>
<evidence type="ECO:0000313" key="9">
    <source>
        <dbReference type="EMBL" id="KAF8407251.1"/>
    </source>
</evidence>
<name>A0A835DKV0_TETSI</name>
<evidence type="ECO:0000256" key="7">
    <source>
        <dbReference type="SAM" id="MobiDB-lite"/>
    </source>
</evidence>
<evidence type="ECO:0000313" key="10">
    <source>
        <dbReference type="Proteomes" id="UP000655225"/>
    </source>
</evidence>
<organism evidence="9 10">
    <name type="scientific">Tetracentron sinense</name>
    <name type="common">Spur-leaf</name>
    <dbReference type="NCBI Taxonomy" id="13715"/>
    <lineage>
        <taxon>Eukaryota</taxon>
        <taxon>Viridiplantae</taxon>
        <taxon>Streptophyta</taxon>
        <taxon>Embryophyta</taxon>
        <taxon>Tracheophyta</taxon>
        <taxon>Spermatophyta</taxon>
        <taxon>Magnoliopsida</taxon>
        <taxon>Trochodendrales</taxon>
        <taxon>Trochodendraceae</taxon>
        <taxon>Tetracentron</taxon>
    </lineage>
</organism>
<protein>
    <recommendedName>
        <fullName evidence="6">Reticulon-like protein</fullName>
    </recommendedName>
</protein>
<feature type="region of interest" description="Disordered" evidence="7">
    <location>
        <begin position="578"/>
        <end position="607"/>
    </location>
</feature>
<feature type="transmembrane region" description="Helical" evidence="6">
    <location>
        <begin position="539"/>
        <end position="560"/>
    </location>
</feature>
<keyword evidence="4 6" id="KW-1133">Transmembrane helix</keyword>
<keyword evidence="5 6" id="KW-0472">Membrane</keyword>
<dbReference type="InterPro" id="IPR003388">
    <property type="entry name" value="Reticulon"/>
</dbReference>
<dbReference type="OrthoDB" id="567788at2759"/>
<gene>
    <name evidence="9" type="ORF">HHK36_006378</name>
</gene>
<dbReference type="PROSITE" id="PS50845">
    <property type="entry name" value="RETICULON"/>
    <property type="match status" value="1"/>
</dbReference>
<comment type="subcellular location">
    <subcellularLocation>
        <location evidence="1 6">Endoplasmic reticulum membrane</location>
        <topology evidence="1 6">Multi-pass membrane protein</topology>
    </subcellularLocation>
</comment>
<feature type="region of interest" description="Disordered" evidence="7">
    <location>
        <begin position="34"/>
        <end position="75"/>
    </location>
</feature>
<keyword evidence="10" id="KW-1185">Reference proteome</keyword>
<dbReference type="PANTHER" id="PTHR46626">
    <property type="entry name" value="RETICULON-LIKE PROTEIN B17"/>
    <property type="match status" value="1"/>
</dbReference>
<feature type="transmembrane region" description="Helical" evidence="6">
    <location>
        <begin position="390"/>
        <end position="410"/>
    </location>
</feature>
<feature type="domain" description="Reticulon" evidence="8">
    <location>
        <begin position="356"/>
        <end position="511"/>
    </location>
</feature>
<dbReference type="PANTHER" id="PTHR46626:SF1">
    <property type="entry name" value="RETICULON-LIKE PROTEIN B21"/>
    <property type="match status" value="1"/>
</dbReference>
<evidence type="ECO:0000256" key="3">
    <source>
        <dbReference type="ARBA" id="ARBA00022824"/>
    </source>
</evidence>
<comment type="caution">
    <text evidence="9">The sequence shown here is derived from an EMBL/GenBank/DDBJ whole genome shotgun (WGS) entry which is preliminary data.</text>
</comment>
<feature type="compositionally biased region" description="Basic and acidic residues" evidence="7">
    <location>
        <begin position="584"/>
        <end position="594"/>
    </location>
</feature>
<evidence type="ECO:0000256" key="6">
    <source>
        <dbReference type="RuleBase" id="RU363132"/>
    </source>
</evidence>
<keyword evidence="3 6" id="KW-0256">Endoplasmic reticulum</keyword>
<evidence type="ECO:0000259" key="8">
    <source>
        <dbReference type="PROSITE" id="PS50845"/>
    </source>
</evidence>
<accession>A0A835DKV0</accession>